<organism evidence="2 3">
    <name type="scientific">Lymnaea stagnalis</name>
    <name type="common">Great pond snail</name>
    <name type="synonym">Helix stagnalis</name>
    <dbReference type="NCBI Taxonomy" id="6523"/>
    <lineage>
        <taxon>Eukaryota</taxon>
        <taxon>Metazoa</taxon>
        <taxon>Spiralia</taxon>
        <taxon>Lophotrochozoa</taxon>
        <taxon>Mollusca</taxon>
        <taxon>Gastropoda</taxon>
        <taxon>Heterobranchia</taxon>
        <taxon>Euthyneura</taxon>
        <taxon>Panpulmonata</taxon>
        <taxon>Hygrophila</taxon>
        <taxon>Lymnaeoidea</taxon>
        <taxon>Lymnaeidae</taxon>
        <taxon>Lymnaea</taxon>
    </lineage>
</organism>
<dbReference type="AlphaFoldDB" id="A0AAV2I333"/>
<evidence type="ECO:0000313" key="2">
    <source>
        <dbReference type="EMBL" id="CAL1541041.1"/>
    </source>
</evidence>
<sequence>MTYSLLVLATLALVCLTTGQLNPQTQCGQQAQTCYNQNKDNIRKKFDELDFRGGCKDARTLFSCLNGVPGADACNELQTFKNLAINTTDGICQPGGEGTTICADRLGPCLQYAFIIKNDFANSNATQACPALNQLNSCAEDIMKQNSCNPNINKQLNRARTALSEDIMLNGCDGPCAQAIGKCQLKLAGDVSSQPLSKTNWTDFCIQGFSAINCVGNLSSTSGACRGSSDPQLVKTMMNSYTAYLKDYCTDTGAPSQCMVGLELCKVDLTTLTSKSTVDQECA</sequence>
<feature type="chain" id="PRO_5043943071" evidence="1">
    <location>
        <begin position="20"/>
        <end position="283"/>
    </location>
</feature>
<protein>
    <submittedName>
        <fullName evidence="2">Uncharacterized protein</fullName>
    </submittedName>
</protein>
<keyword evidence="3" id="KW-1185">Reference proteome</keyword>
<proteinExistence type="predicted"/>
<accession>A0AAV2I333</accession>
<evidence type="ECO:0000256" key="1">
    <source>
        <dbReference type="SAM" id="SignalP"/>
    </source>
</evidence>
<gene>
    <name evidence="2" type="ORF">GSLYS_00014683001</name>
</gene>
<dbReference type="EMBL" id="CAXITT010000411">
    <property type="protein sequence ID" value="CAL1541041.1"/>
    <property type="molecule type" value="Genomic_DNA"/>
</dbReference>
<evidence type="ECO:0000313" key="3">
    <source>
        <dbReference type="Proteomes" id="UP001497497"/>
    </source>
</evidence>
<dbReference type="Proteomes" id="UP001497497">
    <property type="component" value="Unassembled WGS sequence"/>
</dbReference>
<comment type="caution">
    <text evidence="2">The sequence shown here is derived from an EMBL/GenBank/DDBJ whole genome shotgun (WGS) entry which is preliminary data.</text>
</comment>
<name>A0AAV2I333_LYMST</name>
<keyword evidence="1" id="KW-0732">Signal</keyword>
<reference evidence="2 3" key="1">
    <citation type="submission" date="2024-04" db="EMBL/GenBank/DDBJ databases">
        <authorList>
            <consortium name="Genoscope - CEA"/>
            <person name="William W."/>
        </authorList>
    </citation>
    <scope>NUCLEOTIDE SEQUENCE [LARGE SCALE GENOMIC DNA]</scope>
</reference>
<feature type="signal peptide" evidence="1">
    <location>
        <begin position="1"/>
        <end position="19"/>
    </location>
</feature>